<protein>
    <recommendedName>
        <fullName evidence="4">DUF4283 domain-containing protein</fullName>
    </recommendedName>
</protein>
<dbReference type="AlphaFoldDB" id="A0A7J8XYJ4"/>
<evidence type="ECO:0008006" key="4">
    <source>
        <dbReference type="Google" id="ProtNLM"/>
    </source>
</evidence>
<name>A0A7J8XYJ4_GOSAI</name>
<feature type="region of interest" description="Disordered" evidence="1">
    <location>
        <begin position="203"/>
        <end position="240"/>
    </location>
</feature>
<proteinExistence type="predicted"/>
<evidence type="ECO:0000313" key="3">
    <source>
        <dbReference type="Proteomes" id="UP000593577"/>
    </source>
</evidence>
<evidence type="ECO:0000313" key="2">
    <source>
        <dbReference type="EMBL" id="MBA0692378.1"/>
    </source>
</evidence>
<dbReference type="EMBL" id="JABFAA010000009">
    <property type="protein sequence ID" value="MBA0692378.1"/>
    <property type="molecule type" value="Genomic_DNA"/>
</dbReference>
<comment type="caution">
    <text evidence="2">The sequence shown here is derived from an EMBL/GenBank/DDBJ whole genome shotgun (WGS) entry which is preliminary data.</text>
</comment>
<accession>A0A7J8XYJ4</accession>
<sequence>MGQMGSGIATCGGMQVVNIVTDLVKVESALLVPQRNSACCGWVGVGWQPFLTNGEGRYLFIGGGTCLVDGEKLIGSSVRKSKAFVYGQNQFLISFEHKDDLEMIMKGRPWLCMVHRINECHESPTGVKVMADNDLHYSLVLRVKLNVMGKKSFQFGSSANKSIMQRSYISYEDVVHRWKIRAIQVGCPAGEDLEAIDTVDISLDEESPNEDTGDSHTSEHKPMENKTEWTKKEEFRPKGLSEDGLKKMKYDLNILGNSMPIDVEMTILEQVSALS</sequence>
<feature type="compositionally biased region" description="Acidic residues" evidence="1">
    <location>
        <begin position="203"/>
        <end position="212"/>
    </location>
</feature>
<gene>
    <name evidence="2" type="ORF">Goari_009946</name>
</gene>
<dbReference type="Proteomes" id="UP000593577">
    <property type="component" value="Unassembled WGS sequence"/>
</dbReference>
<reference evidence="2 3" key="1">
    <citation type="journal article" date="2019" name="Genome Biol. Evol.">
        <title>Insights into the evolution of the New World diploid cottons (Gossypium, subgenus Houzingenia) based on genome sequencing.</title>
        <authorList>
            <person name="Grover C.E."/>
            <person name="Arick M.A. 2nd"/>
            <person name="Thrash A."/>
            <person name="Conover J.L."/>
            <person name="Sanders W.S."/>
            <person name="Peterson D.G."/>
            <person name="Frelichowski J.E."/>
            <person name="Scheffler J.A."/>
            <person name="Scheffler B.E."/>
            <person name="Wendel J.F."/>
        </authorList>
    </citation>
    <scope>NUCLEOTIDE SEQUENCE [LARGE SCALE GENOMIC DNA]</scope>
    <source>
        <strain evidence="2">185</strain>
        <tissue evidence="2">Leaf</tissue>
    </source>
</reference>
<evidence type="ECO:0000256" key="1">
    <source>
        <dbReference type="SAM" id="MobiDB-lite"/>
    </source>
</evidence>
<keyword evidence="3" id="KW-1185">Reference proteome</keyword>
<organism evidence="2 3">
    <name type="scientific">Gossypium aridum</name>
    <name type="common">American cotton</name>
    <name type="synonym">Erioxylum aridum</name>
    <dbReference type="NCBI Taxonomy" id="34290"/>
    <lineage>
        <taxon>Eukaryota</taxon>
        <taxon>Viridiplantae</taxon>
        <taxon>Streptophyta</taxon>
        <taxon>Embryophyta</taxon>
        <taxon>Tracheophyta</taxon>
        <taxon>Spermatophyta</taxon>
        <taxon>Magnoliopsida</taxon>
        <taxon>eudicotyledons</taxon>
        <taxon>Gunneridae</taxon>
        <taxon>Pentapetalae</taxon>
        <taxon>rosids</taxon>
        <taxon>malvids</taxon>
        <taxon>Malvales</taxon>
        <taxon>Malvaceae</taxon>
        <taxon>Malvoideae</taxon>
        <taxon>Gossypium</taxon>
    </lineage>
</organism>
<feature type="compositionally biased region" description="Basic and acidic residues" evidence="1">
    <location>
        <begin position="213"/>
        <end position="240"/>
    </location>
</feature>